<proteinExistence type="predicted"/>
<comment type="caution">
    <text evidence="1">The sequence shown here is derived from an EMBL/GenBank/DDBJ whole genome shotgun (WGS) entry which is preliminary data.</text>
</comment>
<keyword evidence="2" id="KW-1185">Reference proteome</keyword>
<protein>
    <submittedName>
        <fullName evidence="1">Uncharacterized protein</fullName>
    </submittedName>
</protein>
<name>A0ABW4GVP0_9ACTN</name>
<dbReference type="RefSeq" id="WP_219536672.1">
    <property type="nucleotide sequence ID" value="NZ_JAHKRM010000031.1"/>
</dbReference>
<reference evidence="2" key="1">
    <citation type="journal article" date="2019" name="Int. J. Syst. Evol. Microbiol.">
        <title>The Global Catalogue of Microorganisms (GCM) 10K type strain sequencing project: providing services to taxonomists for standard genome sequencing and annotation.</title>
        <authorList>
            <consortium name="The Broad Institute Genomics Platform"/>
            <consortium name="The Broad Institute Genome Sequencing Center for Infectious Disease"/>
            <person name="Wu L."/>
            <person name="Ma J."/>
        </authorList>
    </citation>
    <scope>NUCLEOTIDE SEQUENCE [LARGE SCALE GENOMIC DNA]</scope>
    <source>
        <strain evidence="2">CGMCC 1.15399</strain>
    </source>
</reference>
<evidence type="ECO:0000313" key="2">
    <source>
        <dbReference type="Proteomes" id="UP001597097"/>
    </source>
</evidence>
<gene>
    <name evidence="1" type="ORF">ACFSJ0_58485</name>
</gene>
<dbReference type="Proteomes" id="UP001597097">
    <property type="component" value="Unassembled WGS sequence"/>
</dbReference>
<sequence length="143" mass="16391">MTTFEKRDGGFQFLEEGDVLTPPETDRFLRLLNNELATAGLAYREARRVELDRFKDYSDARKPHELHPDCPEVGRGAGQVTAKAEEAWFERRIPDPYWAWKNAVLERQNAGAYMSQVGKQVEIMRSLNKNATDHFGTYRGGGR</sequence>
<accession>A0ABW4GVP0</accession>
<dbReference type="EMBL" id="JBHUCM010000070">
    <property type="protein sequence ID" value="MFD1546921.1"/>
    <property type="molecule type" value="Genomic_DNA"/>
</dbReference>
<evidence type="ECO:0000313" key="1">
    <source>
        <dbReference type="EMBL" id="MFD1546921.1"/>
    </source>
</evidence>
<organism evidence="1 2">
    <name type="scientific">Nonomuraea guangzhouensis</name>
    <dbReference type="NCBI Taxonomy" id="1291555"/>
    <lineage>
        <taxon>Bacteria</taxon>
        <taxon>Bacillati</taxon>
        <taxon>Actinomycetota</taxon>
        <taxon>Actinomycetes</taxon>
        <taxon>Streptosporangiales</taxon>
        <taxon>Streptosporangiaceae</taxon>
        <taxon>Nonomuraea</taxon>
    </lineage>
</organism>